<dbReference type="InterPro" id="IPR046819">
    <property type="entry name" value="MmeI_hel"/>
</dbReference>
<name>A0A9W6MRF3_9HYPH</name>
<evidence type="ECO:0000259" key="5">
    <source>
        <dbReference type="Pfam" id="PF20464"/>
    </source>
</evidence>
<dbReference type="PRINTS" id="PR00507">
    <property type="entry name" value="N12N6MTFRASE"/>
</dbReference>
<comment type="catalytic activity">
    <reaction evidence="4">
        <text>a 2'-deoxyadenosine in DNA + S-adenosyl-L-methionine = an N(6)-methyl-2'-deoxyadenosine in DNA + S-adenosyl-L-homocysteine + H(+)</text>
        <dbReference type="Rhea" id="RHEA:15197"/>
        <dbReference type="Rhea" id="RHEA-COMP:12418"/>
        <dbReference type="Rhea" id="RHEA-COMP:12419"/>
        <dbReference type="ChEBI" id="CHEBI:15378"/>
        <dbReference type="ChEBI" id="CHEBI:57856"/>
        <dbReference type="ChEBI" id="CHEBI:59789"/>
        <dbReference type="ChEBI" id="CHEBI:90615"/>
        <dbReference type="ChEBI" id="CHEBI:90616"/>
        <dbReference type="EC" id="2.1.1.72"/>
    </reaction>
</comment>
<keyword evidence="11" id="KW-1185">Reference proteome</keyword>
<dbReference type="InterPro" id="IPR029063">
    <property type="entry name" value="SAM-dependent_MTases_sf"/>
</dbReference>
<keyword evidence="2 10" id="KW-0489">Methyltransferase</keyword>
<evidence type="ECO:0000313" key="9">
    <source>
        <dbReference type="EMBL" id="GLK55094.1"/>
    </source>
</evidence>
<dbReference type="InterPro" id="IPR046817">
    <property type="entry name" value="MmeI_N"/>
</dbReference>
<dbReference type="EC" id="2.1.1.72" evidence="1"/>
<dbReference type="RefSeq" id="WP_204948291.1">
    <property type="nucleotide sequence ID" value="NZ_BSFF01000002.1"/>
</dbReference>
<dbReference type="Pfam" id="PF20464">
    <property type="entry name" value="MmeI_N"/>
    <property type="match status" value="1"/>
</dbReference>
<dbReference type="InterPro" id="IPR050953">
    <property type="entry name" value="N4_N6_ade-DNA_methylase"/>
</dbReference>
<dbReference type="Pfam" id="PF20466">
    <property type="entry name" value="MmeI_TRD"/>
    <property type="match status" value="1"/>
</dbReference>
<keyword evidence="3" id="KW-0808">Transferase</keyword>
<dbReference type="GO" id="GO:0032259">
    <property type="term" value="P:methylation"/>
    <property type="evidence" value="ECO:0007669"/>
    <property type="project" value="UniProtKB-KW"/>
</dbReference>
<dbReference type="Pfam" id="PF20473">
    <property type="entry name" value="MmeI_Mtase"/>
    <property type="match status" value="1"/>
</dbReference>
<feature type="domain" description="MmeI-like helicase spacer" evidence="6">
    <location>
        <begin position="236"/>
        <end position="308"/>
    </location>
</feature>
<dbReference type="SUPFAM" id="SSF53335">
    <property type="entry name" value="S-adenosyl-L-methionine-dependent methyltransferases"/>
    <property type="match status" value="1"/>
</dbReference>
<dbReference type="Proteomes" id="UP001143400">
    <property type="component" value="Unassembled WGS sequence"/>
</dbReference>
<evidence type="ECO:0000256" key="2">
    <source>
        <dbReference type="ARBA" id="ARBA00022603"/>
    </source>
</evidence>
<dbReference type="EMBL" id="JAFBCY010000001">
    <property type="protein sequence ID" value="MBM7849805.1"/>
    <property type="molecule type" value="Genomic_DNA"/>
</dbReference>
<dbReference type="AlphaFoldDB" id="A0A9W6MRF3"/>
<evidence type="ECO:0000256" key="4">
    <source>
        <dbReference type="ARBA" id="ARBA00047942"/>
    </source>
</evidence>
<evidence type="ECO:0000259" key="8">
    <source>
        <dbReference type="Pfam" id="PF20473"/>
    </source>
</evidence>
<gene>
    <name evidence="9" type="ORF">GCM10008170_11130</name>
    <name evidence="10" type="ORF">JOD31_000017</name>
</gene>
<dbReference type="PROSITE" id="PS00092">
    <property type="entry name" value="N6_MTASE"/>
    <property type="match status" value="1"/>
</dbReference>
<organism evidence="9 12">
    <name type="scientific">Methylopila capsulata</name>
    <dbReference type="NCBI Taxonomy" id="61654"/>
    <lineage>
        <taxon>Bacteria</taxon>
        <taxon>Pseudomonadati</taxon>
        <taxon>Pseudomonadota</taxon>
        <taxon>Alphaproteobacteria</taxon>
        <taxon>Hyphomicrobiales</taxon>
        <taxon>Methylopilaceae</taxon>
        <taxon>Methylopila</taxon>
    </lineage>
</organism>
<feature type="domain" description="MmeI-like DNA-methyltransferase" evidence="8">
    <location>
        <begin position="401"/>
        <end position="669"/>
    </location>
</feature>
<dbReference type="Proteomes" id="UP000758856">
    <property type="component" value="Unassembled WGS sequence"/>
</dbReference>
<evidence type="ECO:0000259" key="7">
    <source>
        <dbReference type="Pfam" id="PF20466"/>
    </source>
</evidence>
<feature type="domain" description="MmeI-like target recognition" evidence="7">
    <location>
        <begin position="851"/>
        <end position="925"/>
    </location>
</feature>
<dbReference type="EMBL" id="BSFF01000002">
    <property type="protein sequence ID" value="GLK55094.1"/>
    <property type="molecule type" value="Genomic_DNA"/>
</dbReference>
<feature type="domain" description="MmeI-like N-terminal" evidence="5">
    <location>
        <begin position="6"/>
        <end position="230"/>
    </location>
</feature>
<evidence type="ECO:0000313" key="11">
    <source>
        <dbReference type="Proteomes" id="UP000758856"/>
    </source>
</evidence>
<accession>A0A9W6MRF3</accession>
<protein>
    <recommendedName>
        <fullName evidence="1">site-specific DNA-methyltransferase (adenine-specific)</fullName>
        <ecNumber evidence="1">2.1.1.72</ecNumber>
    </recommendedName>
</protein>
<reference evidence="9" key="1">
    <citation type="journal article" date="2014" name="Int. J. Syst. Evol. Microbiol.">
        <title>Complete genome sequence of Corynebacterium casei LMG S-19264T (=DSM 44701T), isolated from a smear-ripened cheese.</title>
        <authorList>
            <consortium name="US DOE Joint Genome Institute (JGI-PGF)"/>
            <person name="Walter F."/>
            <person name="Albersmeier A."/>
            <person name="Kalinowski J."/>
            <person name="Ruckert C."/>
        </authorList>
    </citation>
    <scope>NUCLEOTIDE SEQUENCE</scope>
    <source>
        <strain evidence="9">VKM B-1606</strain>
    </source>
</reference>
<dbReference type="PANTHER" id="PTHR33841:SF1">
    <property type="entry name" value="DNA METHYLTRANSFERASE A"/>
    <property type="match status" value="1"/>
</dbReference>
<comment type="caution">
    <text evidence="9">The sequence shown here is derived from an EMBL/GenBank/DDBJ whole genome shotgun (WGS) entry which is preliminary data.</text>
</comment>
<dbReference type="InterPro" id="IPR002052">
    <property type="entry name" value="DNA_methylase_N6_adenine_CS"/>
</dbReference>
<evidence type="ECO:0000256" key="1">
    <source>
        <dbReference type="ARBA" id="ARBA00011900"/>
    </source>
</evidence>
<dbReference type="GO" id="GO:0009007">
    <property type="term" value="F:site-specific DNA-methyltransferase (adenine-specific) activity"/>
    <property type="evidence" value="ECO:0007669"/>
    <property type="project" value="UniProtKB-EC"/>
</dbReference>
<dbReference type="InterPro" id="IPR046816">
    <property type="entry name" value="MmeI_Mtase"/>
</dbReference>
<proteinExistence type="predicted"/>
<evidence type="ECO:0000259" key="6">
    <source>
        <dbReference type="Pfam" id="PF20465"/>
    </source>
</evidence>
<dbReference type="Pfam" id="PF20465">
    <property type="entry name" value="MmeI_hel"/>
    <property type="match status" value="1"/>
</dbReference>
<evidence type="ECO:0000313" key="10">
    <source>
        <dbReference type="EMBL" id="MBM7849805.1"/>
    </source>
</evidence>
<dbReference type="PANTHER" id="PTHR33841">
    <property type="entry name" value="DNA METHYLTRANSFERASE YEEA-RELATED"/>
    <property type="match status" value="1"/>
</dbReference>
<reference evidence="10 11" key="2">
    <citation type="submission" date="2021-01" db="EMBL/GenBank/DDBJ databases">
        <title>Genomic Encyclopedia of Type Strains, Phase IV (KMG-IV): sequencing the most valuable type-strain genomes for metagenomic binning, comparative biology and taxonomic classification.</title>
        <authorList>
            <person name="Goeker M."/>
        </authorList>
    </citation>
    <scope>NUCLEOTIDE SEQUENCE [LARGE SCALE GENOMIC DNA]</scope>
    <source>
        <strain evidence="10 11">DSM 6130</strain>
    </source>
</reference>
<reference evidence="9" key="3">
    <citation type="submission" date="2023-01" db="EMBL/GenBank/DDBJ databases">
        <authorList>
            <person name="Sun Q."/>
            <person name="Evtushenko L."/>
        </authorList>
    </citation>
    <scope>NUCLEOTIDE SEQUENCE</scope>
    <source>
        <strain evidence="9">VKM B-1606</strain>
    </source>
</reference>
<dbReference type="GO" id="GO:0003676">
    <property type="term" value="F:nucleic acid binding"/>
    <property type="evidence" value="ECO:0007669"/>
    <property type="project" value="InterPro"/>
</dbReference>
<evidence type="ECO:0000313" key="12">
    <source>
        <dbReference type="Proteomes" id="UP001143400"/>
    </source>
</evidence>
<dbReference type="InterPro" id="IPR046820">
    <property type="entry name" value="MmeI_TRD"/>
</dbReference>
<evidence type="ECO:0000256" key="3">
    <source>
        <dbReference type="ARBA" id="ARBA00022679"/>
    </source>
</evidence>
<sequence length="1145" mass="126071">MASEQAVERFIARWQGRVGGQERANYALFLSELTDALGVARPDPASAETEENDYVLERVVKETGRDGAVSRRRIDLYRRSRFVLEAKQSRIPGAAKAPLGATAGPEPATRGRRGADKAWDVLMMNARNQAEHYVRWLPEGHEPPPFVVVCDVGHCLELYANFRKDGKAYDQFPDRQGYRIYLEDLRRPEIRERLVNVWNDPLALDPALHASRVTREIAVRLAEVSRRLEAKGHATEEVAQFLMRMLFTMFAQDVELIERGGFSALLAECEAAPARFQPVVGQLWEAMDKGGYAFGLKAQVPRFNGAFFRDCSALPLDKAEIAELRAAASYDWREVEPAIFGALLEKALDPDERSALGAHYTPRAYVERLVVATVMEPLRADWEAALATAERQRDEGRAAQALKTVRGFHARLCATRVLDPACGTGNFLYVTLELMKRLEGEVLEALADLGGQEALSGLEGHTVDPHQLLGLEKNPRAAAIAELALWIGYLQWHARTRGGAPNEPILKAFRNIKVMDAVLEAEEELVRDAAGRPLRDGPRERTRYRNPRLPAWPDAEFIVGNPPFIGGKDLRARLGADYAEALWAANPGINESADLVMHWWDRAAAILAAQGSPLRRFGFVTTNSISQVLQRRTLERRMGGKAPISIVMAIPDHPWTKAARDSAAVRIAMTVAEAGVKDGALREVVREEGLATDAPLIELSERRGRINADLTIGADVGAAKALLANAGLSSPGVKLHGKGFIVRPQDIRTLGVDRRQGLADRIVPYRHGRDLTARPRDAKALDLYGLSEERVRRDFPEAYQHLAETVKVDRAKQHAKSPTKDAADYLAQWWVFGKPRPDLRDALGGLARYVVTVETSKHRVFQFLGAEILPDNMLVAVATDSAFHLGVLSSRFHAAWALASGGWLGIGNDPRYSKSRCFDPFPFPNPTPSQAARIAAIAEELDAHRKRVLQERSKLTLTGLYNVLERLRAGAAPSDLTPAERRVFDDGLVLILKELHDRLDVEVAGAYGWPADLPVADAVARLAALNLERRAEEAAGVVRWLRPAYQAPRFARGRAAADDRAGQTEAPLAAVAARKPSFPKEDMAQTAAVIFALLEAREPIDVGSLADAFREGRRATPRIEATLAALARIGAVASSGVTFALRGHA</sequence>
<dbReference type="Gene3D" id="3.40.50.150">
    <property type="entry name" value="Vaccinia Virus protein VP39"/>
    <property type="match status" value="1"/>
</dbReference>